<dbReference type="InterPro" id="IPR012495">
    <property type="entry name" value="TadE-like_dom"/>
</dbReference>
<accession>A0A975GVY8</accession>
<keyword evidence="1" id="KW-0812">Transmembrane</keyword>
<proteinExistence type="predicted"/>
<dbReference type="KEGG" id="bgoe:IFJ75_18430"/>
<feature type="domain" description="TadE-like" evidence="2">
    <location>
        <begin position="21"/>
        <end position="63"/>
    </location>
</feature>
<keyword evidence="1" id="KW-0472">Membrane</keyword>
<gene>
    <name evidence="3" type="ORF">IFJ75_18430</name>
</gene>
<evidence type="ECO:0000313" key="3">
    <source>
        <dbReference type="EMBL" id="QTC91149.1"/>
    </source>
</evidence>
<feature type="transmembrane region" description="Helical" evidence="1">
    <location>
        <begin position="21"/>
        <end position="50"/>
    </location>
</feature>
<dbReference type="EMBL" id="CP062222">
    <property type="protein sequence ID" value="QTC91149.1"/>
    <property type="molecule type" value="Genomic_DNA"/>
</dbReference>
<evidence type="ECO:0000256" key="1">
    <source>
        <dbReference type="SAM" id="Phobius"/>
    </source>
</evidence>
<keyword evidence="4" id="KW-1185">Reference proteome</keyword>
<protein>
    <submittedName>
        <fullName evidence="3">Pilus assembly protein</fullName>
    </submittedName>
</protein>
<dbReference type="Proteomes" id="UP000663918">
    <property type="component" value="Chromosome"/>
</dbReference>
<evidence type="ECO:0000313" key="4">
    <source>
        <dbReference type="Proteomes" id="UP000663918"/>
    </source>
</evidence>
<keyword evidence="1" id="KW-1133">Transmembrane helix</keyword>
<evidence type="ECO:0000259" key="2">
    <source>
        <dbReference type="Pfam" id="PF07811"/>
    </source>
</evidence>
<sequence length="146" mass="15554">MKRGFRDKATRRCSTRVRRQGSAAIEFALVGPMMILLLAGMVVYGGWFWLAQSVQSLATEGARAAVGGLDAAEREHLARAFVTDQADAAAGLDPVLVTVSVTSDAQAIRVQVTYDARTNPVMLLAGPLPKPPALIERSATVRIGGY</sequence>
<name>A0A975GVY8_9CAUL</name>
<organism evidence="3 4">
    <name type="scientific">Brevundimonas goettingensis</name>
    <dbReference type="NCBI Taxonomy" id="2774190"/>
    <lineage>
        <taxon>Bacteria</taxon>
        <taxon>Pseudomonadati</taxon>
        <taxon>Pseudomonadota</taxon>
        <taxon>Alphaproteobacteria</taxon>
        <taxon>Caulobacterales</taxon>
        <taxon>Caulobacteraceae</taxon>
        <taxon>Brevundimonas</taxon>
    </lineage>
</organism>
<dbReference type="AlphaFoldDB" id="A0A975GVY8"/>
<reference evidence="3" key="1">
    <citation type="submission" date="2020-09" db="EMBL/GenBank/DDBJ databases">
        <title>Brevundimonas sp. LVF2 isolated from a puddle in Goettingen, Germany.</title>
        <authorList>
            <person name="Friedrich I."/>
            <person name="Klassen A."/>
            <person name="Hannes N."/>
            <person name="Schneider D."/>
            <person name="Hertel R."/>
            <person name="Daniel R."/>
        </authorList>
    </citation>
    <scope>NUCLEOTIDE SEQUENCE</scope>
    <source>
        <strain evidence="3">LVF2</strain>
    </source>
</reference>
<dbReference type="Pfam" id="PF07811">
    <property type="entry name" value="TadE"/>
    <property type="match status" value="1"/>
</dbReference>